<dbReference type="Proteomes" id="UP000306918">
    <property type="component" value="Unassembled WGS sequence"/>
</dbReference>
<keyword evidence="1" id="KW-1133">Transmembrane helix</keyword>
<feature type="transmembrane region" description="Helical" evidence="1">
    <location>
        <begin position="81"/>
        <end position="100"/>
    </location>
</feature>
<accession>A0A4S8HXB8</accession>
<reference evidence="4 5" key="1">
    <citation type="submission" date="2019-04" db="EMBL/GenBank/DDBJ databases">
        <title>Niastella caeni sp. nov., isolated from activated sludge.</title>
        <authorList>
            <person name="Sheng M."/>
        </authorList>
    </citation>
    <scope>NUCLEOTIDE SEQUENCE [LARGE SCALE GENOMIC DNA]</scope>
    <source>
        <strain evidence="4 5">HX-2-15</strain>
    </source>
</reference>
<proteinExistence type="predicted"/>
<dbReference type="PANTHER" id="PTHR30273">
    <property type="entry name" value="PERIPLASMIC SIGNAL SENSOR AND SIGMA FACTOR ACTIVATOR FECR-RELATED"/>
    <property type="match status" value="1"/>
</dbReference>
<keyword evidence="1" id="KW-0812">Transmembrane</keyword>
<dbReference type="OrthoDB" id="649653at2"/>
<dbReference type="AlphaFoldDB" id="A0A4S8HXB8"/>
<dbReference type="Gene3D" id="2.60.120.1440">
    <property type="match status" value="1"/>
</dbReference>
<dbReference type="InterPro" id="IPR006860">
    <property type="entry name" value="FecR"/>
</dbReference>
<dbReference type="Pfam" id="PF04773">
    <property type="entry name" value="FecR"/>
    <property type="match status" value="1"/>
</dbReference>
<dbReference type="InterPro" id="IPR012373">
    <property type="entry name" value="Ferrdict_sens_TM"/>
</dbReference>
<name>A0A4S8HXB8_9BACT</name>
<keyword evidence="5" id="KW-1185">Reference proteome</keyword>
<dbReference type="Gene3D" id="3.55.50.30">
    <property type="match status" value="1"/>
</dbReference>
<keyword evidence="1" id="KW-0472">Membrane</keyword>
<dbReference type="Pfam" id="PF16344">
    <property type="entry name" value="FecR_C"/>
    <property type="match status" value="1"/>
</dbReference>
<sequence length="395" mass="44059">MNNDQELEDLYDRYIKNNLSYEELQYFLQQLKQPENEQLFNRLMDNTWAETGKQKETSQVSSGAVINMPSQKTPRSFLPRWAVAAAIMLMIASGAIYFLLTRTNTKGLAAIHDDQKEHNAIQPGGDKAKLLFDDGTAIVLDTAKNGIVTQANGIVVTKSGDGKMAYVARENNNQIHFGTMITPRGGQYQLTLADGSKAWLNAASSIKFPSAFTGKAREVEITGEVYFEVAKNKDMPFKVKANGVLIEVLGTHFNVNAYQDEAAIKTTLLEGSVRVMKRETVPAKPEAKENSIILKPGEQAIAAGHSPFTIDHSPDIDQVMSWKEGTFRFKDTDIKAIMREAARWYDVEVVYAGEINKSFTGVFSKNIGITDFLKFLEETQSLRFKIEGRKITVIP</sequence>
<dbReference type="InterPro" id="IPR032508">
    <property type="entry name" value="FecR_C"/>
</dbReference>
<dbReference type="GO" id="GO:0016989">
    <property type="term" value="F:sigma factor antagonist activity"/>
    <property type="evidence" value="ECO:0007669"/>
    <property type="project" value="TreeGrafter"/>
</dbReference>
<feature type="domain" description="Protein FecR C-terminal" evidence="3">
    <location>
        <begin position="327"/>
        <end position="393"/>
    </location>
</feature>
<feature type="domain" description="FecR protein" evidence="2">
    <location>
        <begin position="180"/>
        <end position="274"/>
    </location>
</feature>
<organism evidence="4 5">
    <name type="scientific">Niastella caeni</name>
    <dbReference type="NCBI Taxonomy" id="2569763"/>
    <lineage>
        <taxon>Bacteria</taxon>
        <taxon>Pseudomonadati</taxon>
        <taxon>Bacteroidota</taxon>
        <taxon>Chitinophagia</taxon>
        <taxon>Chitinophagales</taxon>
        <taxon>Chitinophagaceae</taxon>
        <taxon>Niastella</taxon>
    </lineage>
</organism>
<evidence type="ECO:0000259" key="2">
    <source>
        <dbReference type="Pfam" id="PF04773"/>
    </source>
</evidence>
<protein>
    <submittedName>
        <fullName evidence="4">DUF4974 domain-containing protein</fullName>
    </submittedName>
</protein>
<evidence type="ECO:0000313" key="4">
    <source>
        <dbReference type="EMBL" id="THU40317.1"/>
    </source>
</evidence>
<gene>
    <name evidence="4" type="ORF">FAM09_10645</name>
</gene>
<evidence type="ECO:0000259" key="3">
    <source>
        <dbReference type="Pfam" id="PF16344"/>
    </source>
</evidence>
<dbReference type="PANTHER" id="PTHR30273:SF2">
    <property type="entry name" value="PROTEIN FECR"/>
    <property type="match status" value="1"/>
</dbReference>
<evidence type="ECO:0000256" key="1">
    <source>
        <dbReference type="SAM" id="Phobius"/>
    </source>
</evidence>
<comment type="caution">
    <text evidence="4">The sequence shown here is derived from an EMBL/GenBank/DDBJ whole genome shotgun (WGS) entry which is preliminary data.</text>
</comment>
<evidence type="ECO:0000313" key="5">
    <source>
        <dbReference type="Proteomes" id="UP000306918"/>
    </source>
</evidence>
<dbReference type="RefSeq" id="WP_136577070.1">
    <property type="nucleotide sequence ID" value="NZ_STFF01000002.1"/>
</dbReference>
<dbReference type="EMBL" id="STFF01000002">
    <property type="protein sequence ID" value="THU40317.1"/>
    <property type="molecule type" value="Genomic_DNA"/>
</dbReference>